<dbReference type="EMBL" id="JARK01001347">
    <property type="protein sequence ID" value="EYC25941.1"/>
    <property type="molecule type" value="Genomic_DNA"/>
</dbReference>
<name>A0A016VF66_9BILA</name>
<evidence type="ECO:0000313" key="2">
    <source>
        <dbReference type="EMBL" id="EYC25941.1"/>
    </source>
</evidence>
<sequence>MTAKQYQTTKTVSAYPDSRDVKTPPRPVKVPLLLTRVPRILEYPQTSPAVVAIATIAGCSGDRHDRRRSPHG</sequence>
<proteinExistence type="predicted"/>
<evidence type="ECO:0000256" key="1">
    <source>
        <dbReference type="SAM" id="MobiDB-lite"/>
    </source>
</evidence>
<protein>
    <submittedName>
        <fullName evidence="2">Uncharacterized protein</fullName>
    </submittedName>
</protein>
<organism evidence="2 3">
    <name type="scientific">Ancylostoma ceylanicum</name>
    <dbReference type="NCBI Taxonomy" id="53326"/>
    <lineage>
        <taxon>Eukaryota</taxon>
        <taxon>Metazoa</taxon>
        <taxon>Ecdysozoa</taxon>
        <taxon>Nematoda</taxon>
        <taxon>Chromadorea</taxon>
        <taxon>Rhabditida</taxon>
        <taxon>Rhabditina</taxon>
        <taxon>Rhabditomorpha</taxon>
        <taxon>Strongyloidea</taxon>
        <taxon>Ancylostomatidae</taxon>
        <taxon>Ancylostomatinae</taxon>
        <taxon>Ancylostoma</taxon>
    </lineage>
</organism>
<dbReference type="AlphaFoldDB" id="A0A016VF66"/>
<feature type="compositionally biased region" description="Polar residues" evidence="1">
    <location>
        <begin position="1"/>
        <end position="12"/>
    </location>
</feature>
<feature type="region of interest" description="Disordered" evidence="1">
    <location>
        <begin position="1"/>
        <end position="26"/>
    </location>
</feature>
<evidence type="ECO:0000313" key="3">
    <source>
        <dbReference type="Proteomes" id="UP000024635"/>
    </source>
</evidence>
<accession>A0A016VF66</accession>
<reference evidence="3" key="1">
    <citation type="journal article" date="2015" name="Nat. Genet.">
        <title>The genome and transcriptome of the zoonotic hookworm Ancylostoma ceylanicum identify infection-specific gene families.</title>
        <authorList>
            <person name="Schwarz E.M."/>
            <person name="Hu Y."/>
            <person name="Antoshechkin I."/>
            <person name="Miller M.M."/>
            <person name="Sternberg P.W."/>
            <person name="Aroian R.V."/>
        </authorList>
    </citation>
    <scope>NUCLEOTIDE SEQUENCE</scope>
    <source>
        <strain evidence="3">HY135</strain>
    </source>
</reference>
<comment type="caution">
    <text evidence="2">The sequence shown here is derived from an EMBL/GenBank/DDBJ whole genome shotgun (WGS) entry which is preliminary data.</text>
</comment>
<gene>
    <name evidence="2" type="primary">Acey_s0011.g1471</name>
    <name evidence="2" type="ORF">Y032_0011g1471</name>
</gene>
<keyword evidence="3" id="KW-1185">Reference proteome</keyword>
<dbReference type="Proteomes" id="UP000024635">
    <property type="component" value="Unassembled WGS sequence"/>
</dbReference>